<organism evidence="6 7">
    <name type="scientific">Fructilactobacillus florum DSM 22689 = JCM 16035</name>
    <dbReference type="NCBI Taxonomy" id="1423745"/>
    <lineage>
        <taxon>Bacteria</taxon>
        <taxon>Bacillati</taxon>
        <taxon>Bacillota</taxon>
        <taxon>Bacilli</taxon>
        <taxon>Lactobacillales</taxon>
        <taxon>Lactobacillaceae</taxon>
        <taxon>Fructilactobacillus</taxon>
    </lineage>
</organism>
<evidence type="ECO:0000256" key="2">
    <source>
        <dbReference type="ARBA" id="ARBA00022679"/>
    </source>
</evidence>
<comment type="catalytic activity">
    <reaction evidence="5">
        <text>RNA(n) + a ribonucleoside 5'-triphosphate = RNA(n+1) + diphosphate</text>
        <dbReference type="Rhea" id="RHEA:21248"/>
        <dbReference type="Rhea" id="RHEA-COMP:14527"/>
        <dbReference type="Rhea" id="RHEA-COMP:17342"/>
        <dbReference type="ChEBI" id="CHEBI:33019"/>
        <dbReference type="ChEBI" id="CHEBI:61557"/>
        <dbReference type="ChEBI" id="CHEBI:140395"/>
        <dbReference type="EC" id="2.7.7.6"/>
    </reaction>
</comment>
<comment type="similarity">
    <text evidence="5">Belongs to the RNA polymerase subunit epsilon family.</text>
</comment>
<dbReference type="NCBIfam" id="NF010188">
    <property type="entry name" value="PRK13667.1"/>
    <property type="match status" value="1"/>
</dbReference>
<dbReference type="GO" id="GO:0003677">
    <property type="term" value="F:DNA binding"/>
    <property type="evidence" value="ECO:0007669"/>
    <property type="project" value="UniProtKB-UniRule"/>
</dbReference>
<evidence type="ECO:0000256" key="3">
    <source>
        <dbReference type="ARBA" id="ARBA00022695"/>
    </source>
</evidence>
<evidence type="ECO:0000313" key="7">
    <source>
        <dbReference type="Proteomes" id="UP000051586"/>
    </source>
</evidence>
<comment type="caution">
    <text evidence="6">The sequence shown here is derived from an EMBL/GenBank/DDBJ whole genome shotgun (WGS) entry which is preliminary data.</text>
</comment>
<evidence type="ECO:0000256" key="1">
    <source>
        <dbReference type="ARBA" id="ARBA00022478"/>
    </source>
</evidence>
<dbReference type="HAMAP" id="MF_01553">
    <property type="entry name" value="RNApol_bact_RpoY"/>
    <property type="match status" value="1"/>
</dbReference>
<accession>A0A0R2CP61</accession>
<keyword evidence="4 5" id="KW-0804">Transcription</keyword>
<comment type="function">
    <text evidence="5">A non-essential component of RNA polymerase (RNAP).</text>
</comment>
<keyword evidence="1 5" id="KW-0240">DNA-directed RNA polymerase</keyword>
<proteinExistence type="inferred from homology"/>
<dbReference type="GO" id="GO:0003899">
    <property type="term" value="F:DNA-directed RNA polymerase activity"/>
    <property type="evidence" value="ECO:0007669"/>
    <property type="project" value="UniProtKB-UniRule"/>
</dbReference>
<comment type="subunit">
    <text evidence="5">RNAP is composed of a core of 2 alpha, a beta and a beta' subunit. The core is associated with a delta subunit, and at least one of epsilon or omega. When a sigma factor is associated with the core the holoenzyme is formed, which can initiate transcription.</text>
</comment>
<dbReference type="EMBL" id="AYZI01000004">
    <property type="protein sequence ID" value="KRM91668.1"/>
    <property type="molecule type" value="Genomic_DNA"/>
</dbReference>
<evidence type="ECO:0000256" key="5">
    <source>
        <dbReference type="HAMAP-Rule" id="MF_01553"/>
    </source>
</evidence>
<name>A0A0R2CP61_9LACO</name>
<dbReference type="GO" id="GO:0000428">
    <property type="term" value="C:DNA-directed RNA polymerase complex"/>
    <property type="evidence" value="ECO:0007669"/>
    <property type="project" value="UniProtKB-KW"/>
</dbReference>
<evidence type="ECO:0000256" key="4">
    <source>
        <dbReference type="ARBA" id="ARBA00023163"/>
    </source>
</evidence>
<dbReference type="AlphaFoldDB" id="A0A0R2CP61"/>
<dbReference type="STRING" id="1423745.GCA_001311215_01330"/>
<reference evidence="6 7" key="1">
    <citation type="journal article" date="2015" name="Genome Announc.">
        <title>Expanding the biotechnology potential of lactobacilli through comparative genomics of 213 strains and associated genera.</title>
        <authorList>
            <person name="Sun Z."/>
            <person name="Harris H.M."/>
            <person name="McCann A."/>
            <person name="Guo C."/>
            <person name="Argimon S."/>
            <person name="Zhang W."/>
            <person name="Yang X."/>
            <person name="Jeffery I.B."/>
            <person name="Cooney J.C."/>
            <person name="Kagawa T.F."/>
            <person name="Liu W."/>
            <person name="Song Y."/>
            <person name="Salvetti E."/>
            <person name="Wrobel A."/>
            <person name="Rasinkangas P."/>
            <person name="Parkhill J."/>
            <person name="Rea M.C."/>
            <person name="O'Sullivan O."/>
            <person name="Ritari J."/>
            <person name="Douillard F.P."/>
            <person name="Paul Ross R."/>
            <person name="Yang R."/>
            <person name="Briner A.E."/>
            <person name="Felis G.E."/>
            <person name="de Vos W.M."/>
            <person name="Barrangou R."/>
            <person name="Klaenhammer T.R."/>
            <person name="Caufield P.W."/>
            <person name="Cui Y."/>
            <person name="Zhang H."/>
            <person name="O'Toole P.W."/>
        </authorList>
    </citation>
    <scope>NUCLEOTIDE SEQUENCE [LARGE SCALE GENOMIC DNA]</scope>
    <source>
        <strain evidence="6 7">DSM 22689</strain>
    </source>
</reference>
<evidence type="ECO:0000313" key="6">
    <source>
        <dbReference type="EMBL" id="KRM91668.1"/>
    </source>
</evidence>
<dbReference type="Proteomes" id="UP000051586">
    <property type="component" value="Unassembled WGS sequence"/>
</dbReference>
<protein>
    <recommendedName>
        <fullName evidence="5">DNA-directed RNA polymerase subunit epsilon</fullName>
        <shortName evidence="5">RNAP epsilon subunit</shortName>
        <ecNumber evidence="5">2.7.7.6</ecNumber>
    </recommendedName>
    <alternativeName>
        <fullName evidence="5">RNA polymerase epsilon subunit</fullName>
    </alternativeName>
    <alternativeName>
        <fullName evidence="5">Transcriptase subunit epsilon</fullName>
    </alternativeName>
</protein>
<dbReference type="Gene3D" id="3.10.20.730">
    <property type="entry name" value="RNAP, epsilon subunit-like"/>
    <property type="match status" value="1"/>
</dbReference>
<gene>
    <name evidence="5" type="primary">rpoY</name>
    <name evidence="6" type="ORF">FC87_GL000805</name>
</gene>
<dbReference type="EC" id="2.7.7.6" evidence="5"/>
<dbReference type="RefSeq" id="WP_035422390.1">
    <property type="nucleotide sequence ID" value="NZ_AYZI01000004.1"/>
</dbReference>
<dbReference type="PATRIC" id="fig|1423745.4.peg.854"/>
<sequence length="72" mass="8601">MIFKVLYQPKPQQNPKRETTKALYLDATTEAEVRELVAKHTDYEIEFIQQISGKHLEFEQQEPTFKITEFKK</sequence>
<dbReference type="InterPro" id="IPR009907">
    <property type="entry name" value="RpoY"/>
</dbReference>
<keyword evidence="3 5" id="KW-0548">Nucleotidyltransferase</keyword>
<dbReference type="GO" id="GO:0006351">
    <property type="term" value="P:DNA-templated transcription"/>
    <property type="evidence" value="ECO:0007669"/>
    <property type="project" value="UniProtKB-UniRule"/>
</dbReference>
<keyword evidence="2 5" id="KW-0808">Transferase</keyword>
<dbReference type="Pfam" id="PF07288">
    <property type="entry name" value="RpoY"/>
    <property type="match status" value="1"/>
</dbReference>